<gene>
    <name evidence="1" type="ORF">M947_10075</name>
</gene>
<proteinExistence type="predicted"/>
<name>T0KFT5_9BACT</name>
<dbReference type="Pfam" id="PF13489">
    <property type="entry name" value="Methyltransf_23"/>
    <property type="match status" value="1"/>
</dbReference>
<dbReference type="OrthoDB" id="9790457at2"/>
<dbReference type="PANTHER" id="PTHR43861">
    <property type="entry name" value="TRANS-ACONITATE 2-METHYLTRANSFERASE-RELATED"/>
    <property type="match status" value="1"/>
</dbReference>
<evidence type="ECO:0000313" key="1">
    <source>
        <dbReference type="EMBL" id="EQB35619.1"/>
    </source>
</evidence>
<dbReference type="SUPFAM" id="SSF53335">
    <property type="entry name" value="S-adenosyl-L-methionine-dependent methyltransferases"/>
    <property type="match status" value="1"/>
</dbReference>
<evidence type="ECO:0008006" key="3">
    <source>
        <dbReference type="Google" id="ProtNLM"/>
    </source>
</evidence>
<dbReference type="PATRIC" id="fig|1172190.3.peg.1949"/>
<dbReference type="RefSeq" id="WP_021288259.1">
    <property type="nucleotide sequence ID" value="NZ_AUPZ01000013.1"/>
</dbReference>
<dbReference type="STRING" id="1172190.M947_10075"/>
<dbReference type="Proteomes" id="UP000015520">
    <property type="component" value="Unassembled WGS sequence"/>
</dbReference>
<dbReference type="PANTHER" id="PTHR43861:SF6">
    <property type="entry name" value="METHYLTRANSFERASE TYPE 11"/>
    <property type="match status" value="1"/>
</dbReference>
<dbReference type="eggNOG" id="COG2227">
    <property type="taxonomic scope" value="Bacteria"/>
</dbReference>
<dbReference type="InterPro" id="IPR029063">
    <property type="entry name" value="SAM-dependent_MTases_sf"/>
</dbReference>
<dbReference type="EMBL" id="AUPZ01000013">
    <property type="protein sequence ID" value="EQB35619.1"/>
    <property type="molecule type" value="Genomic_DNA"/>
</dbReference>
<organism evidence="1 2">
    <name type="scientific">Sulfurimonas hongkongensis</name>
    <dbReference type="NCBI Taxonomy" id="1172190"/>
    <lineage>
        <taxon>Bacteria</taxon>
        <taxon>Pseudomonadati</taxon>
        <taxon>Campylobacterota</taxon>
        <taxon>Epsilonproteobacteria</taxon>
        <taxon>Campylobacterales</taxon>
        <taxon>Sulfurimonadaceae</taxon>
        <taxon>Sulfurimonas</taxon>
    </lineage>
</organism>
<sequence length="226" mass="26155">MYEKKATNYFQHARVELLNLIPVSNREGHLLEVGAAEGNTLIYAKEHGFAKEIYGVELCEIANSNQDSKLLCEFIIGNIENMKLPFLESSFDVILCGDVLEHLVDPYTTLQKLKKYLKDDGVIIASLPNIREWKTMKKILFQGDFRYENSGILDKTHLRFFTKKNIIELFENQGFFIKNIISSNTTSPLGYLKRLRLSRFIMKVFFEELITDQYYVVASKKTSNMS</sequence>
<dbReference type="AlphaFoldDB" id="T0KFT5"/>
<accession>T0KFT5</accession>
<dbReference type="CDD" id="cd02440">
    <property type="entry name" value="AdoMet_MTases"/>
    <property type="match status" value="1"/>
</dbReference>
<evidence type="ECO:0000313" key="2">
    <source>
        <dbReference type="Proteomes" id="UP000015520"/>
    </source>
</evidence>
<reference evidence="1 2" key="1">
    <citation type="submission" date="2013-07" db="EMBL/GenBank/DDBJ databases">
        <title>Sulfurimonas hongkongensis AST-10 Genome Sequencing.</title>
        <authorList>
            <person name="Cai L."/>
            <person name="Zhang T."/>
        </authorList>
    </citation>
    <scope>NUCLEOTIDE SEQUENCE [LARGE SCALE GENOMIC DNA]</scope>
    <source>
        <strain evidence="1 2">AST-10</strain>
    </source>
</reference>
<keyword evidence="2" id="KW-1185">Reference proteome</keyword>
<protein>
    <recommendedName>
        <fullName evidence="3">Methyltransferase type 11 domain-containing protein</fullName>
    </recommendedName>
</protein>
<dbReference type="Gene3D" id="3.40.50.150">
    <property type="entry name" value="Vaccinia Virus protein VP39"/>
    <property type="match status" value="1"/>
</dbReference>
<comment type="caution">
    <text evidence="1">The sequence shown here is derived from an EMBL/GenBank/DDBJ whole genome shotgun (WGS) entry which is preliminary data.</text>
</comment>